<name>A0A3R9PT55_9BACT</name>
<evidence type="ECO:0000256" key="1">
    <source>
        <dbReference type="SAM" id="Phobius"/>
    </source>
</evidence>
<feature type="transmembrane region" description="Helical" evidence="1">
    <location>
        <begin position="7"/>
        <end position="25"/>
    </location>
</feature>
<proteinExistence type="predicted"/>
<evidence type="ECO:0000313" key="3">
    <source>
        <dbReference type="Proteomes" id="UP000269669"/>
    </source>
</evidence>
<protein>
    <submittedName>
        <fullName evidence="2">Ceramidase</fullName>
    </submittedName>
</protein>
<reference evidence="2 3" key="1">
    <citation type="submission" date="2018-12" db="EMBL/GenBank/DDBJ databases">
        <title>Sequencing of bacterial isolates from soil warming experiment in Harvard Forest, Massachusetts, USA.</title>
        <authorList>
            <person name="Deangelis K."/>
        </authorList>
    </citation>
    <scope>NUCLEOTIDE SEQUENCE [LARGE SCALE GENOMIC DNA]</scope>
    <source>
        <strain evidence="2 3">EB153</strain>
    </source>
</reference>
<dbReference type="RefSeq" id="WP_221761632.1">
    <property type="nucleotide sequence ID" value="NZ_RSDW01000001.1"/>
</dbReference>
<comment type="caution">
    <text evidence="2">The sequence shown here is derived from an EMBL/GenBank/DDBJ whole genome shotgun (WGS) entry which is preliminary data.</text>
</comment>
<sequence length="262" mass="29966">MISRRIGLRVLFVITIMIAVVDFLLPPIPQPQSYHMFADQRSFLGIPNFGDVVSNVPFAIVGLWGLVFLLRLSSEQLAQRFIDRRERWFYLIIFIGVLLTAFGSSYYHWEPSNARLVWDRLPMTIVFMSLVAALIAERINLRVGFWLLPILLLIGMGSVLQWHMSELRGAGDLRFYATVQTYSILFLFMALLFPPRYTCGSDLAIVAGFYVLAKILETLDRPIFRLGQIVSGHTLKHLAAAMAAYWILRMIQRRRPIPATSS</sequence>
<gene>
    <name evidence="2" type="ORF">EDE15_2884</name>
</gene>
<dbReference type="EMBL" id="RSDW01000001">
    <property type="protein sequence ID" value="RSL17352.1"/>
    <property type="molecule type" value="Genomic_DNA"/>
</dbReference>
<feature type="transmembrane region" description="Helical" evidence="1">
    <location>
        <begin position="45"/>
        <end position="67"/>
    </location>
</feature>
<feature type="transmembrane region" description="Helical" evidence="1">
    <location>
        <begin position="143"/>
        <end position="163"/>
    </location>
</feature>
<feature type="transmembrane region" description="Helical" evidence="1">
    <location>
        <begin position="88"/>
        <end position="109"/>
    </location>
</feature>
<keyword evidence="3" id="KW-1185">Reference proteome</keyword>
<evidence type="ECO:0000313" key="2">
    <source>
        <dbReference type="EMBL" id="RSL17352.1"/>
    </source>
</evidence>
<organism evidence="2 3">
    <name type="scientific">Edaphobacter aggregans</name>
    <dbReference type="NCBI Taxonomy" id="570835"/>
    <lineage>
        <taxon>Bacteria</taxon>
        <taxon>Pseudomonadati</taxon>
        <taxon>Acidobacteriota</taxon>
        <taxon>Terriglobia</taxon>
        <taxon>Terriglobales</taxon>
        <taxon>Acidobacteriaceae</taxon>
        <taxon>Edaphobacter</taxon>
    </lineage>
</organism>
<feature type="transmembrane region" description="Helical" evidence="1">
    <location>
        <begin position="175"/>
        <end position="193"/>
    </location>
</feature>
<keyword evidence="1" id="KW-1133">Transmembrane helix</keyword>
<keyword evidence="1" id="KW-0812">Transmembrane</keyword>
<accession>A0A3R9PT55</accession>
<dbReference type="PANTHER" id="PTHR34368:SF1">
    <property type="entry name" value="OS01G0962200 PROTEIN"/>
    <property type="match status" value="1"/>
</dbReference>
<dbReference type="PANTHER" id="PTHR34368">
    <property type="entry name" value="OS01G0962200 PROTEIN"/>
    <property type="match status" value="1"/>
</dbReference>
<dbReference type="Proteomes" id="UP000269669">
    <property type="component" value="Unassembled WGS sequence"/>
</dbReference>
<dbReference type="AlphaFoldDB" id="A0A3R9PT55"/>
<feature type="transmembrane region" description="Helical" evidence="1">
    <location>
        <begin position="121"/>
        <end position="136"/>
    </location>
</feature>
<keyword evidence="1" id="KW-0472">Membrane</keyword>